<dbReference type="InterPro" id="IPR000515">
    <property type="entry name" value="MetI-like"/>
</dbReference>
<name>A0A7K3MA59_9ACTN</name>
<dbReference type="PROSITE" id="PS50928">
    <property type="entry name" value="ABC_TM1"/>
    <property type="match status" value="2"/>
</dbReference>
<dbReference type="GO" id="GO:0005886">
    <property type="term" value="C:plasma membrane"/>
    <property type="evidence" value="ECO:0007669"/>
    <property type="project" value="UniProtKB-SubCell"/>
</dbReference>
<evidence type="ECO:0000256" key="2">
    <source>
        <dbReference type="ARBA" id="ARBA00022692"/>
    </source>
</evidence>
<comment type="caution">
    <text evidence="7">The sequence shown here is derived from an EMBL/GenBank/DDBJ whole genome shotgun (WGS) entry which is preliminary data.</text>
</comment>
<organism evidence="7 8">
    <name type="scientific">Phytoactinopolyspora mesophila</name>
    <dbReference type="NCBI Taxonomy" id="2650750"/>
    <lineage>
        <taxon>Bacteria</taxon>
        <taxon>Bacillati</taxon>
        <taxon>Actinomycetota</taxon>
        <taxon>Actinomycetes</taxon>
        <taxon>Jiangellales</taxon>
        <taxon>Jiangellaceae</taxon>
        <taxon>Phytoactinopolyspora</taxon>
    </lineage>
</organism>
<dbReference type="SUPFAM" id="SSF161098">
    <property type="entry name" value="MetI-like"/>
    <property type="match status" value="2"/>
</dbReference>
<dbReference type="GO" id="GO:0055085">
    <property type="term" value="P:transmembrane transport"/>
    <property type="evidence" value="ECO:0007669"/>
    <property type="project" value="InterPro"/>
</dbReference>
<dbReference type="RefSeq" id="WP_162452878.1">
    <property type="nucleotide sequence ID" value="NZ_WLZY01000010.1"/>
</dbReference>
<keyword evidence="5" id="KW-0813">Transport</keyword>
<protein>
    <submittedName>
        <fullName evidence="7">ABC transporter permease subunit</fullName>
    </submittedName>
</protein>
<feature type="domain" description="ABC transmembrane type-1" evidence="6">
    <location>
        <begin position="349"/>
        <end position="539"/>
    </location>
</feature>
<evidence type="ECO:0000256" key="4">
    <source>
        <dbReference type="ARBA" id="ARBA00023136"/>
    </source>
</evidence>
<dbReference type="InterPro" id="IPR035906">
    <property type="entry name" value="MetI-like_sf"/>
</dbReference>
<dbReference type="PANTHER" id="PTHR43496:SF1">
    <property type="entry name" value="POLYGALACTURONAN_RHAMNOGALACTURONAN TRANSPORT SYSTEM PERMEASE PROTEIN YTEP"/>
    <property type="match status" value="1"/>
</dbReference>
<feature type="transmembrane region" description="Helical" evidence="5">
    <location>
        <begin position="70"/>
        <end position="93"/>
    </location>
</feature>
<reference evidence="7 8" key="1">
    <citation type="submission" date="2019-11" db="EMBL/GenBank/DDBJ databases">
        <authorList>
            <person name="Li X.-J."/>
            <person name="Feng X.-M."/>
        </authorList>
    </citation>
    <scope>NUCLEOTIDE SEQUENCE [LARGE SCALE GENOMIC DNA]</scope>
    <source>
        <strain evidence="7 8">XMNu-373</strain>
    </source>
</reference>
<dbReference type="CDD" id="cd06261">
    <property type="entry name" value="TM_PBP2"/>
    <property type="match status" value="2"/>
</dbReference>
<dbReference type="EMBL" id="WLZY01000010">
    <property type="protein sequence ID" value="NDL60174.1"/>
    <property type="molecule type" value="Genomic_DNA"/>
</dbReference>
<evidence type="ECO:0000259" key="6">
    <source>
        <dbReference type="PROSITE" id="PS50928"/>
    </source>
</evidence>
<feature type="transmembrane region" description="Helical" evidence="5">
    <location>
        <begin position="150"/>
        <end position="172"/>
    </location>
</feature>
<feature type="transmembrane region" description="Helical" evidence="5">
    <location>
        <begin position="413"/>
        <end position="431"/>
    </location>
</feature>
<feature type="domain" description="ABC transmembrane type-1" evidence="6">
    <location>
        <begin position="70"/>
        <end position="269"/>
    </location>
</feature>
<feature type="transmembrane region" description="Helical" evidence="5">
    <location>
        <begin position="193"/>
        <end position="218"/>
    </location>
</feature>
<comment type="subcellular location">
    <subcellularLocation>
        <location evidence="5">Cell membrane</location>
        <topology evidence="5">Multi-pass membrane protein</topology>
    </subcellularLocation>
    <subcellularLocation>
        <location evidence="1">Membrane</location>
        <topology evidence="1">Multi-pass membrane protein</topology>
    </subcellularLocation>
</comment>
<sequence length="552" mass="59548">MTTPLLPPRRSRTSREIGRARQDPSSYIIAFLLAAALLIFVLWPMLSMFLEPSGADWQQYLTSDRLRGVTWNTAVMVILSTITATAIGFVFAYGLTRDDIPGKRFFRLISLLPLISPPFALGLALILLFGRSGLITSDLLGLSVDARGLIGLWVVQTFTFYPVAVLTMVSVLRNQNPAMEWAARDLGQSWFGIMRTITVPLALPGILGAALLVAMLVLADFGNPLIIAGDFRVLAVEAYIQVIGRFNLGLAAVLAIMLLVPALLLFLLQRRFLGRRSYITVTGKESTLRPIPTPRGVRYALVTFMSLVAAFVIITYASIFAGAVTRVWGVDWSLTFEHLEFVVFRTGDLRNSAAFAAIAAICCAVIATTAAYFLHRRPVPGRGALDILAVLPAALPGTMVGIAYVVTFNQAPLILTGTGAIIVISMVVRALPVGYRGSVAALHQIGPSIDESAADLGAGATRTYRTVMLPLMKGAFTAAFIYAFVESINTVSAVIFLVSPGNQLASVTIMGLAEHGYWGEATAMSAALMLVTFAALGIFRLVTRGRVRLFEL</sequence>
<evidence type="ECO:0000256" key="1">
    <source>
        <dbReference type="ARBA" id="ARBA00004141"/>
    </source>
</evidence>
<keyword evidence="3 5" id="KW-1133">Transmembrane helix</keyword>
<feature type="transmembrane region" description="Helical" evidence="5">
    <location>
        <begin position="27"/>
        <end position="50"/>
    </location>
</feature>
<keyword evidence="4 5" id="KW-0472">Membrane</keyword>
<feature type="transmembrane region" description="Helical" evidence="5">
    <location>
        <begin position="475"/>
        <end position="498"/>
    </location>
</feature>
<evidence type="ECO:0000313" key="7">
    <source>
        <dbReference type="EMBL" id="NDL60174.1"/>
    </source>
</evidence>
<accession>A0A7K3MA59</accession>
<gene>
    <name evidence="7" type="ORF">F7O44_24170</name>
</gene>
<feature type="transmembrane region" description="Helical" evidence="5">
    <location>
        <begin position="105"/>
        <end position="130"/>
    </location>
</feature>
<proteinExistence type="inferred from homology"/>
<feature type="transmembrane region" description="Helical" evidence="5">
    <location>
        <begin position="238"/>
        <end position="268"/>
    </location>
</feature>
<evidence type="ECO:0000313" key="8">
    <source>
        <dbReference type="Proteomes" id="UP000460435"/>
    </source>
</evidence>
<feature type="transmembrane region" description="Helical" evidence="5">
    <location>
        <begin position="518"/>
        <end position="542"/>
    </location>
</feature>
<comment type="similarity">
    <text evidence="5">Belongs to the binding-protein-dependent transport system permease family.</text>
</comment>
<keyword evidence="8" id="KW-1185">Reference proteome</keyword>
<dbReference type="Gene3D" id="1.10.3720.10">
    <property type="entry name" value="MetI-like"/>
    <property type="match status" value="2"/>
</dbReference>
<dbReference type="Proteomes" id="UP000460435">
    <property type="component" value="Unassembled WGS sequence"/>
</dbReference>
<evidence type="ECO:0000256" key="3">
    <source>
        <dbReference type="ARBA" id="ARBA00022989"/>
    </source>
</evidence>
<dbReference type="Pfam" id="PF00528">
    <property type="entry name" value="BPD_transp_1"/>
    <property type="match status" value="2"/>
</dbReference>
<dbReference type="PANTHER" id="PTHR43496">
    <property type="entry name" value="PROTEIN LPLB"/>
    <property type="match status" value="1"/>
</dbReference>
<feature type="transmembrane region" description="Helical" evidence="5">
    <location>
        <begin position="387"/>
        <end position="407"/>
    </location>
</feature>
<keyword evidence="2 5" id="KW-0812">Transmembrane</keyword>
<feature type="transmembrane region" description="Helical" evidence="5">
    <location>
        <begin position="299"/>
        <end position="324"/>
    </location>
</feature>
<dbReference type="AlphaFoldDB" id="A0A7K3MA59"/>
<evidence type="ECO:0000256" key="5">
    <source>
        <dbReference type="RuleBase" id="RU363032"/>
    </source>
</evidence>
<feature type="transmembrane region" description="Helical" evidence="5">
    <location>
        <begin position="353"/>
        <end position="375"/>
    </location>
</feature>